<organism evidence="6 7">
    <name type="scientific">Hymenobacter montanus</name>
    <dbReference type="NCBI Taxonomy" id="2771359"/>
    <lineage>
        <taxon>Bacteria</taxon>
        <taxon>Pseudomonadati</taxon>
        <taxon>Bacteroidota</taxon>
        <taxon>Cytophagia</taxon>
        <taxon>Cytophagales</taxon>
        <taxon>Hymenobacteraceae</taxon>
        <taxon>Hymenobacter</taxon>
    </lineage>
</organism>
<dbReference type="EMBL" id="JACXAD010000017">
    <property type="protein sequence ID" value="MBD2769194.1"/>
    <property type="molecule type" value="Genomic_DNA"/>
</dbReference>
<feature type="transmembrane region" description="Helical" evidence="4">
    <location>
        <begin position="41"/>
        <end position="63"/>
    </location>
</feature>
<sequence>MTLSFTVYLFCVALAIANLVMAAILLLALRKARNRKANLTLSLLLLCLAASFFLGDILYRTSFFERYPHLIESDPFLSLCLGPLLYCYILYQTRPDFQLRPRHLLHLLALPGYFLLLWGFYTADAATKLAYLKPENWLTIPHIVVAPYFKKVQLFGYGVACYWLLVRHGRVMRELVSSIDDRQLRWLRHLLLMAAGLFAVWIVSDEFSDTTSRLGFNMLGFTLLFSSYWVTYHAIAQEYVFAKVGAEAVLPIIQEIEEGKDVRYRNSTLTPADIQGLMERLAAHMAHAKPYLDNDLSLTALAEQLQLNPNHLSQVLNEGFGESFYKFVNRHRVEESQRLLRDPAFANYTMLGIAYKAGFNTSSTFYKAFKDVVGCPPSEFMKNK</sequence>
<dbReference type="InterPro" id="IPR009057">
    <property type="entry name" value="Homeodomain-like_sf"/>
</dbReference>
<evidence type="ECO:0000256" key="1">
    <source>
        <dbReference type="ARBA" id="ARBA00023015"/>
    </source>
</evidence>
<keyword evidence="3" id="KW-0804">Transcription</keyword>
<dbReference type="SUPFAM" id="SSF46689">
    <property type="entry name" value="Homeodomain-like"/>
    <property type="match status" value="1"/>
</dbReference>
<evidence type="ECO:0000313" key="7">
    <source>
        <dbReference type="Proteomes" id="UP000612233"/>
    </source>
</evidence>
<dbReference type="RefSeq" id="WP_191006002.1">
    <property type="nucleotide sequence ID" value="NZ_JACXAD010000017.1"/>
</dbReference>
<comment type="caution">
    <text evidence="6">The sequence shown here is derived from an EMBL/GenBank/DDBJ whole genome shotgun (WGS) entry which is preliminary data.</text>
</comment>
<feature type="domain" description="HTH araC/xylS-type" evidence="5">
    <location>
        <begin position="275"/>
        <end position="383"/>
    </location>
</feature>
<dbReference type="PANTHER" id="PTHR43280:SF29">
    <property type="entry name" value="ARAC-FAMILY TRANSCRIPTIONAL REGULATOR"/>
    <property type="match status" value="1"/>
</dbReference>
<dbReference type="Pfam" id="PF12833">
    <property type="entry name" value="HTH_18"/>
    <property type="match status" value="1"/>
</dbReference>
<dbReference type="GO" id="GO:0043565">
    <property type="term" value="F:sequence-specific DNA binding"/>
    <property type="evidence" value="ECO:0007669"/>
    <property type="project" value="InterPro"/>
</dbReference>
<keyword evidence="4" id="KW-0472">Membrane</keyword>
<feature type="transmembrane region" description="Helical" evidence="4">
    <location>
        <begin position="75"/>
        <end position="91"/>
    </location>
</feature>
<evidence type="ECO:0000256" key="2">
    <source>
        <dbReference type="ARBA" id="ARBA00023125"/>
    </source>
</evidence>
<feature type="transmembrane region" description="Helical" evidence="4">
    <location>
        <begin position="216"/>
        <end position="235"/>
    </location>
</feature>
<dbReference type="InterPro" id="IPR018062">
    <property type="entry name" value="HTH_AraC-typ_CS"/>
</dbReference>
<feature type="transmembrane region" description="Helical" evidence="4">
    <location>
        <begin position="186"/>
        <end position="204"/>
    </location>
</feature>
<feature type="transmembrane region" description="Helical" evidence="4">
    <location>
        <begin position="143"/>
        <end position="165"/>
    </location>
</feature>
<evidence type="ECO:0000259" key="5">
    <source>
        <dbReference type="PROSITE" id="PS01124"/>
    </source>
</evidence>
<evidence type="ECO:0000313" key="6">
    <source>
        <dbReference type="EMBL" id="MBD2769194.1"/>
    </source>
</evidence>
<dbReference type="GO" id="GO:0003700">
    <property type="term" value="F:DNA-binding transcription factor activity"/>
    <property type="evidence" value="ECO:0007669"/>
    <property type="project" value="InterPro"/>
</dbReference>
<dbReference type="InterPro" id="IPR018060">
    <property type="entry name" value="HTH_AraC"/>
</dbReference>
<evidence type="ECO:0000256" key="3">
    <source>
        <dbReference type="ARBA" id="ARBA00023163"/>
    </source>
</evidence>
<dbReference type="Proteomes" id="UP000612233">
    <property type="component" value="Unassembled WGS sequence"/>
</dbReference>
<name>A0A927GKI3_9BACT</name>
<dbReference type="SMART" id="SM00342">
    <property type="entry name" value="HTH_ARAC"/>
    <property type="match status" value="1"/>
</dbReference>
<keyword evidence="4" id="KW-0812">Transmembrane</keyword>
<dbReference type="AlphaFoldDB" id="A0A927GKI3"/>
<dbReference type="PANTHER" id="PTHR43280">
    <property type="entry name" value="ARAC-FAMILY TRANSCRIPTIONAL REGULATOR"/>
    <property type="match status" value="1"/>
</dbReference>
<feature type="transmembrane region" description="Helical" evidence="4">
    <location>
        <begin position="103"/>
        <end position="123"/>
    </location>
</feature>
<keyword evidence="2" id="KW-0238">DNA-binding</keyword>
<dbReference type="Gene3D" id="1.10.10.60">
    <property type="entry name" value="Homeodomain-like"/>
    <property type="match status" value="2"/>
</dbReference>
<evidence type="ECO:0000256" key="4">
    <source>
        <dbReference type="SAM" id="Phobius"/>
    </source>
</evidence>
<keyword evidence="1" id="KW-0805">Transcription regulation</keyword>
<feature type="transmembrane region" description="Helical" evidence="4">
    <location>
        <begin position="6"/>
        <end position="29"/>
    </location>
</feature>
<accession>A0A927GKI3</accession>
<reference evidence="6" key="1">
    <citation type="submission" date="2020-09" db="EMBL/GenBank/DDBJ databases">
        <authorList>
            <person name="Kim M.K."/>
        </authorList>
    </citation>
    <scope>NUCLEOTIDE SEQUENCE</scope>
    <source>
        <strain evidence="6">BT664</strain>
    </source>
</reference>
<keyword evidence="4" id="KW-1133">Transmembrane helix</keyword>
<proteinExistence type="predicted"/>
<protein>
    <submittedName>
        <fullName evidence="6">Helix-turn-helix transcriptional regulator</fullName>
    </submittedName>
</protein>
<gene>
    <name evidence="6" type="ORF">IC235_14980</name>
</gene>
<keyword evidence="7" id="KW-1185">Reference proteome</keyword>
<dbReference type="PROSITE" id="PS01124">
    <property type="entry name" value="HTH_ARAC_FAMILY_2"/>
    <property type="match status" value="1"/>
</dbReference>
<dbReference type="PROSITE" id="PS00041">
    <property type="entry name" value="HTH_ARAC_FAMILY_1"/>
    <property type="match status" value="1"/>
</dbReference>